<keyword evidence="2" id="KW-1185">Reference proteome</keyword>
<evidence type="ECO:0008006" key="3">
    <source>
        <dbReference type="Google" id="ProtNLM"/>
    </source>
</evidence>
<evidence type="ECO:0000313" key="1">
    <source>
        <dbReference type="EMBL" id="QYC45465.1"/>
    </source>
</evidence>
<accession>A0ABX8UD05</accession>
<proteinExistence type="predicted"/>
<dbReference type="EMBL" id="CP068985">
    <property type="protein sequence ID" value="QYC45465.1"/>
    <property type="molecule type" value="Genomic_DNA"/>
</dbReference>
<organism evidence="1 2">
    <name type="scientific">Nonomuraea coxensis DSM 45129</name>
    <dbReference type="NCBI Taxonomy" id="1122611"/>
    <lineage>
        <taxon>Bacteria</taxon>
        <taxon>Bacillati</taxon>
        <taxon>Actinomycetota</taxon>
        <taxon>Actinomycetes</taxon>
        <taxon>Streptosporangiales</taxon>
        <taxon>Streptosporangiaceae</taxon>
        <taxon>Nonomuraea</taxon>
    </lineage>
</organism>
<gene>
    <name evidence="1" type="ORF">Nocox_39590</name>
</gene>
<reference evidence="1 2" key="1">
    <citation type="journal article" date="2021" name="ACS Chem. Biol.">
        <title>Genomic-Led Discovery of a Novel Glycopeptide Antibiotic by Nonomuraea coxensis DSM 45129.</title>
        <authorList>
            <person name="Yushchuk O."/>
            <person name="Vior N.M."/>
            <person name="Andreo-Vidal A."/>
            <person name="Berini F."/>
            <person name="Ruckert C."/>
            <person name="Busche T."/>
            <person name="Binda E."/>
            <person name="Kalinowski J."/>
            <person name="Truman A.W."/>
            <person name="Marinelli F."/>
        </authorList>
    </citation>
    <scope>NUCLEOTIDE SEQUENCE [LARGE SCALE GENOMIC DNA]</scope>
    <source>
        <strain evidence="1 2">DSM 45129</strain>
    </source>
</reference>
<sequence length="40" mass="4342">MPADYELPEIGAVVEGKVIGHAAYNHQVRIGMLGHKDVPE</sequence>
<protein>
    <recommendedName>
        <fullName evidence="3">S1 motif domain-containing protein</fullName>
    </recommendedName>
</protein>
<name>A0ABX8UD05_9ACTN</name>
<evidence type="ECO:0000313" key="2">
    <source>
        <dbReference type="Proteomes" id="UP000824681"/>
    </source>
</evidence>
<dbReference type="Proteomes" id="UP000824681">
    <property type="component" value="Chromosome"/>
</dbReference>